<evidence type="ECO:0000256" key="5">
    <source>
        <dbReference type="ARBA" id="ARBA00013113"/>
    </source>
</evidence>
<keyword evidence="15" id="KW-0443">Lipid metabolism</keyword>
<dbReference type="InterPro" id="IPR045520">
    <property type="entry name" value="GPAT/DHAPAT_C"/>
</dbReference>
<keyword evidence="7 15" id="KW-1003">Cell membrane</keyword>
<evidence type="ECO:0000256" key="14">
    <source>
        <dbReference type="ARBA" id="ARBA00048427"/>
    </source>
</evidence>
<keyword evidence="18" id="KW-1185">Reference proteome</keyword>
<organism evidence="17 18">
    <name type="scientific">Catenovulum maritimum</name>
    <dbReference type="NCBI Taxonomy" id="1513271"/>
    <lineage>
        <taxon>Bacteria</taxon>
        <taxon>Pseudomonadati</taxon>
        <taxon>Pseudomonadota</taxon>
        <taxon>Gammaproteobacteria</taxon>
        <taxon>Alteromonadales</taxon>
        <taxon>Alteromonadaceae</taxon>
        <taxon>Catenovulum</taxon>
    </lineage>
</organism>
<dbReference type="CDD" id="cd07993">
    <property type="entry name" value="LPLAT_DHAPAT-like"/>
    <property type="match status" value="1"/>
</dbReference>
<dbReference type="NCBIfam" id="TIGR03703">
    <property type="entry name" value="plsB"/>
    <property type="match status" value="1"/>
</dbReference>
<keyword evidence="13 15" id="KW-0012">Acyltransferase</keyword>
<evidence type="ECO:0000256" key="4">
    <source>
        <dbReference type="ARBA" id="ARBA00007937"/>
    </source>
</evidence>
<comment type="domain">
    <text evidence="15">The HXXXXD motif is essential for acyltransferase activity and may constitute the binding site for the phosphate moiety of the glycerol-3-phosphate.</text>
</comment>
<dbReference type="PANTHER" id="PTHR12563">
    <property type="entry name" value="GLYCEROL-3-PHOSPHATE ACYLTRANSFERASE"/>
    <property type="match status" value="1"/>
</dbReference>
<keyword evidence="11 15" id="KW-0594">Phospholipid biosynthesis</keyword>
<comment type="catalytic activity">
    <reaction evidence="14 15">
        <text>sn-glycerol 3-phosphate + an acyl-CoA = a 1-acyl-sn-glycero-3-phosphate + CoA</text>
        <dbReference type="Rhea" id="RHEA:15325"/>
        <dbReference type="ChEBI" id="CHEBI:57287"/>
        <dbReference type="ChEBI" id="CHEBI:57597"/>
        <dbReference type="ChEBI" id="CHEBI:57970"/>
        <dbReference type="ChEBI" id="CHEBI:58342"/>
        <dbReference type="EC" id="2.3.1.15"/>
    </reaction>
</comment>
<dbReference type="OrthoDB" id="335193at2"/>
<evidence type="ECO:0000256" key="8">
    <source>
        <dbReference type="ARBA" id="ARBA00022516"/>
    </source>
</evidence>
<dbReference type="GO" id="GO:0016024">
    <property type="term" value="P:CDP-diacylglycerol biosynthetic process"/>
    <property type="evidence" value="ECO:0007669"/>
    <property type="project" value="UniProtKB-UniRule"/>
</dbReference>
<dbReference type="GO" id="GO:0005886">
    <property type="term" value="C:plasma membrane"/>
    <property type="evidence" value="ECO:0007669"/>
    <property type="project" value="UniProtKB-SubCell"/>
</dbReference>
<comment type="caution">
    <text evidence="17">The sequence shown here is derived from an EMBL/GenBank/DDBJ whole genome shotgun (WGS) entry which is preliminary data.</text>
</comment>
<feature type="short sequence motif" description="HXXXXD motif" evidence="15">
    <location>
        <begin position="308"/>
        <end position="313"/>
    </location>
</feature>
<keyword evidence="10 15" id="KW-0472">Membrane</keyword>
<evidence type="ECO:0000313" key="18">
    <source>
        <dbReference type="Proteomes" id="UP000037600"/>
    </source>
</evidence>
<sequence>MTDYKGLFRHIFKIPTLLLTKTRSVFNDAKDIEINQAERPIFYVLKQDSLTDLLILQRCCKKHNLPNPFKPVEIKGKSFKRYVCLDKLQPVLKKQAGKTDANDQVNELLNLHSQHPEIDAQLLPCYITWGRSPGVKTDNVQTIFSDQKKPSWLKKAFIILFSGRHTFLSISKPLSLRFVADEYGTDKSIANKLLRVARFHFQRRHLALAGPRLWQRDHLITSLLASPVIKKAIEDEAKTKNISIEQARATAKSYLEEMVADYRENFIRIMDKIFTWIWNKLYSGIEVKNDDRVRKLAQDGHEIVYVPCHRSHMDYLLLTYVIYRQGIVPPHIAAGVNLNFWPMGTVFRRSGAFFIRRSFRGNKLYSETFREYLAQLIAKGHSIKYYPESGRSRTGRLLKPKTGMLAMTVQTMLRGLDRPVTLVPVYVGYEHVMEVKTYLRELSGQKKKKESALHLFSIVKNLRHFGRSYVNFGEPINLNKSLNQDVPEWKQSIDPFYPPKPAWLPNYISNLSQKVMSNINHAAALNCVNLTAMVLSVANKHVLFRDELAKQLALCIQLHSDNSPFKDASTPPESDVETLIDNAIKMDKFDVDTSGVETIALPDESAVELSYYRNNIIHMYMIPSLVAAILLEDKHTQLEALKTKLTQIYPLLANEYFIEIDDGQFEQHLKHVLATFQQHKLISVEGENISAVDHADKSYLQLHLLSLLAQETLQRYAIVLHLVDDNSQDGLVRSDLERRALEIAKNLAKLHDIKAPEFVDKSILSQFVGELRDNDLIVIKAEGRFIGTPELHVRSSIIYSLIDGDVLSTIRHK</sequence>
<dbReference type="EMBL" id="LAZL01000025">
    <property type="protein sequence ID" value="KMT64386.1"/>
    <property type="molecule type" value="Genomic_DNA"/>
</dbReference>
<accession>A0A0J8JIV2</accession>
<dbReference type="InterPro" id="IPR028354">
    <property type="entry name" value="GPAT_PlsB"/>
</dbReference>
<protein>
    <recommendedName>
        <fullName evidence="6 15">Glycerol-3-phosphate acyltransferase</fullName>
        <shortName evidence="15">GPAT</shortName>
        <ecNumber evidence="5 15">2.3.1.15</ecNumber>
    </recommendedName>
</protein>
<name>A0A0J8JIV2_9ALTE</name>
<dbReference type="Pfam" id="PF01553">
    <property type="entry name" value="Acyltransferase"/>
    <property type="match status" value="1"/>
</dbReference>
<keyword evidence="12 15" id="KW-1208">Phospholipid metabolism</keyword>
<evidence type="ECO:0000256" key="11">
    <source>
        <dbReference type="ARBA" id="ARBA00023209"/>
    </source>
</evidence>
<evidence type="ECO:0000256" key="15">
    <source>
        <dbReference type="HAMAP-Rule" id="MF_00393"/>
    </source>
</evidence>
<evidence type="ECO:0000259" key="16">
    <source>
        <dbReference type="SMART" id="SM00563"/>
    </source>
</evidence>
<gene>
    <name evidence="15" type="primary">plsB</name>
    <name evidence="17" type="ORF">XM47_14485</name>
</gene>
<evidence type="ECO:0000256" key="13">
    <source>
        <dbReference type="ARBA" id="ARBA00023315"/>
    </source>
</evidence>
<dbReference type="InterPro" id="IPR041728">
    <property type="entry name" value="GPAT/DHAPAT_LPLAT"/>
</dbReference>
<dbReference type="InterPro" id="IPR022284">
    <property type="entry name" value="GPAT/DHAPAT"/>
</dbReference>
<feature type="domain" description="Phospholipid/glycerol acyltransferase" evidence="16">
    <location>
        <begin position="303"/>
        <end position="430"/>
    </location>
</feature>
<dbReference type="NCBIfam" id="NF003441">
    <property type="entry name" value="PRK04974.1"/>
    <property type="match status" value="1"/>
</dbReference>
<dbReference type="PANTHER" id="PTHR12563:SF17">
    <property type="entry name" value="DIHYDROXYACETONE PHOSPHATE ACYLTRANSFERASE"/>
    <property type="match status" value="1"/>
</dbReference>
<dbReference type="PIRSF" id="PIRSF500064">
    <property type="entry name" value="GPAT"/>
    <property type="match status" value="1"/>
</dbReference>
<dbReference type="PATRIC" id="fig|1513271.3.peg.2981"/>
<evidence type="ECO:0000256" key="7">
    <source>
        <dbReference type="ARBA" id="ARBA00022475"/>
    </source>
</evidence>
<evidence type="ECO:0000313" key="17">
    <source>
        <dbReference type="EMBL" id="KMT64386.1"/>
    </source>
</evidence>
<dbReference type="RefSeq" id="WP_048693996.1">
    <property type="nucleotide sequence ID" value="NZ_KQ130498.1"/>
</dbReference>
<dbReference type="AlphaFoldDB" id="A0A0J8JIV2"/>
<comment type="subcellular location">
    <subcellularLocation>
        <location evidence="1 15">Cell membrane</location>
        <topology evidence="1 15">Peripheral membrane protein</topology>
        <orientation evidence="1 15">Cytoplasmic side</orientation>
    </subcellularLocation>
</comment>
<evidence type="ECO:0000256" key="2">
    <source>
        <dbReference type="ARBA" id="ARBA00004765"/>
    </source>
</evidence>
<evidence type="ECO:0000256" key="12">
    <source>
        <dbReference type="ARBA" id="ARBA00023264"/>
    </source>
</evidence>
<dbReference type="PIRSF" id="PIRSF000437">
    <property type="entry name" value="GPAT_DHAPAT"/>
    <property type="match status" value="1"/>
</dbReference>
<dbReference type="GO" id="GO:0004366">
    <property type="term" value="F:glycerol-3-phosphate O-acyltransferase activity"/>
    <property type="evidence" value="ECO:0007669"/>
    <property type="project" value="UniProtKB-UniRule"/>
</dbReference>
<dbReference type="SUPFAM" id="SSF69593">
    <property type="entry name" value="Glycerol-3-phosphate (1)-acyltransferase"/>
    <property type="match status" value="1"/>
</dbReference>
<evidence type="ECO:0000256" key="9">
    <source>
        <dbReference type="ARBA" id="ARBA00022679"/>
    </source>
</evidence>
<dbReference type="HAMAP" id="MF_00393">
    <property type="entry name" value="Glyc3P_acyltrans"/>
    <property type="match status" value="1"/>
</dbReference>
<dbReference type="SMART" id="SM00563">
    <property type="entry name" value="PlsC"/>
    <property type="match status" value="1"/>
</dbReference>
<dbReference type="UniPathway" id="UPA00557">
    <property type="reaction ID" value="UER00612"/>
</dbReference>
<evidence type="ECO:0000256" key="6">
    <source>
        <dbReference type="ARBA" id="ARBA00013432"/>
    </source>
</evidence>
<comment type="pathway">
    <text evidence="2 15">Phospholipid metabolism; CDP-diacylglycerol biosynthesis; CDP-diacylglycerol from sn-glycerol 3-phosphate: step 1/3.</text>
</comment>
<dbReference type="Proteomes" id="UP000037600">
    <property type="component" value="Unassembled WGS sequence"/>
</dbReference>
<evidence type="ECO:0000256" key="3">
    <source>
        <dbReference type="ARBA" id="ARBA00005189"/>
    </source>
</evidence>
<dbReference type="GO" id="GO:0006631">
    <property type="term" value="P:fatty acid metabolic process"/>
    <property type="evidence" value="ECO:0007669"/>
    <property type="project" value="TreeGrafter"/>
</dbReference>
<evidence type="ECO:0000256" key="1">
    <source>
        <dbReference type="ARBA" id="ARBA00004413"/>
    </source>
</evidence>
<dbReference type="Pfam" id="PF19277">
    <property type="entry name" value="GPAT_C"/>
    <property type="match status" value="1"/>
</dbReference>
<keyword evidence="8 15" id="KW-0444">Lipid biosynthesis</keyword>
<dbReference type="EC" id="2.3.1.15" evidence="5 15"/>
<keyword evidence="9 15" id="KW-0808">Transferase</keyword>
<comment type="pathway">
    <text evidence="3">Lipid metabolism.</text>
</comment>
<evidence type="ECO:0000256" key="10">
    <source>
        <dbReference type="ARBA" id="ARBA00023136"/>
    </source>
</evidence>
<dbReference type="STRING" id="1513271.XM47_14485"/>
<dbReference type="InterPro" id="IPR002123">
    <property type="entry name" value="Plipid/glycerol_acylTrfase"/>
</dbReference>
<reference evidence="17 18" key="1">
    <citation type="submission" date="2015-04" db="EMBL/GenBank/DDBJ databases">
        <title>Draft Genome Sequence of the Novel Agar-Digesting Marine Bacterium Q1.</title>
        <authorList>
            <person name="Li Y."/>
            <person name="Li D."/>
            <person name="Chen G."/>
            <person name="Du Z."/>
        </authorList>
    </citation>
    <scope>NUCLEOTIDE SEQUENCE [LARGE SCALE GENOMIC DNA]</scope>
    <source>
        <strain evidence="17 18">Q1</strain>
    </source>
</reference>
<comment type="similarity">
    <text evidence="4 15">Belongs to the GPAT/DAPAT family.</text>
</comment>
<proteinExistence type="inferred from homology"/>